<comment type="caution">
    <text evidence="2">The sequence shown here is derived from an EMBL/GenBank/DDBJ whole genome shotgun (WGS) entry which is preliminary data.</text>
</comment>
<proteinExistence type="predicted"/>
<sequence>MVVVMVVGGTLGAVQFPPRLDQEAPPTPVPILLDQRSPIDSHGGYSFRVKTGNGISQSESRSASRHGKMITKGSYS</sequence>
<dbReference type="Proteomes" id="UP001286313">
    <property type="component" value="Unassembled WGS sequence"/>
</dbReference>
<feature type="region of interest" description="Disordered" evidence="1">
    <location>
        <begin position="42"/>
        <end position="76"/>
    </location>
</feature>
<keyword evidence="3" id="KW-1185">Reference proteome</keyword>
<reference evidence="2" key="1">
    <citation type="submission" date="2023-10" db="EMBL/GenBank/DDBJ databases">
        <title>Genome assemblies of two species of porcelain crab, Petrolisthes cinctipes and Petrolisthes manimaculis (Anomura: Porcellanidae).</title>
        <authorList>
            <person name="Angst P."/>
        </authorList>
    </citation>
    <scope>NUCLEOTIDE SEQUENCE</scope>
    <source>
        <strain evidence="2">PB745_01</strain>
        <tissue evidence="2">Gill</tissue>
    </source>
</reference>
<dbReference type="AlphaFoldDB" id="A0AAE1KK07"/>
<organism evidence="2 3">
    <name type="scientific">Petrolisthes cinctipes</name>
    <name type="common">Flat porcelain crab</name>
    <dbReference type="NCBI Taxonomy" id="88211"/>
    <lineage>
        <taxon>Eukaryota</taxon>
        <taxon>Metazoa</taxon>
        <taxon>Ecdysozoa</taxon>
        <taxon>Arthropoda</taxon>
        <taxon>Crustacea</taxon>
        <taxon>Multicrustacea</taxon>
        <taxon>Malacostraca</taxon>
        <taxon>Eumalacostraca</taxon>
        <taxon>Eucarida</taxon>
        <taxon>Decapoda</taxon>
        <taxon>Pleocyemata</taxon>
        <taxon>Anomura</taxon>
        <taxon>Galatheoidea</taxon>
        <taxon>Porcellanidae</taxon>
        <taxon>Petrolisthes</taxon>
    </lineage>
</organism>
<evidence type="ECO:0000256" key="1">
    <source>
        <dbReference type="SAM" id="MobiDB-lite"/>
    </source>
</evidence>
<gene>
    <name evidence="2" type="ORF">Pcinc_021304</name>
</gene>
<accession>A0AAE1KK07</accession>
<evidence type="ECO:0000313" key="2">
    <source>
        <dbReference type="EMBL" id="KAK3873685.1"/>
    </source>
</evidence>
<name>A0AAE1KK07_PETCI</name>
<dbReference type="EMBL" id="JAWQEG010002196">
    <property type="protein sequence ID" value="KAK3873685.1"/>
    <property type="molecule type" value="Genomic_DNA"/>
</dbReference>
<evidence type="ECO:0000313" key="3">
    <source>
        <dbReference type="Proteomes" id="UP001286313"/>
    </source>
</evidence>
<protein>
    <submittedName>
        <fullName evidence="2">Uncharacterized protein</fullName>
    </submittedName>
</protein>